<sequence>MAEATSLAVTGIFSGLQIAATGNAGLVKTACAVSATTGYVLARQLTSDGTAYTVLTATNTQPATDPASLVVEARYAQTISLAELDLEVRYTDIPAGSELSVEAPDSALGISRQAINGTGLVGSQSKKQAAFETSLQLSLWVTNPDQLKATSVVTLSLSSIEGSSGGPVKKTLLQKFQINLSH</sequence>
<gene>
    <name evidence="1" type="ORF">JWR99_06540</name>
</gene>
<reference evidence="1 2" key="1">
    <citation type="journal article" date="2021" name="Int. J. Syst. Evol. Microbiol.">
        <title>Pseudomonas lactucae sp. nov., a pathogen causing bacterial rot of lettuce in Japan.</title>
        <authorList>
            <person name="Sawada H."/>
            <person name="Fujikawa T."/>
            <person name="Satou M."/>
        </authorList>
    </citation>
    <scope>NUCLEOTIDE SEQUENCE [LARGE SCALE GENOMIC DNA]</scope>
    <source>
        <strain evidence="1 2">MAFF 301381</strain>
    </source>
</reference>
<dbReference type="Proteomes" id="UP001154860">
    <property type="component" value="Unassembled WGS sequence"/>
</dbReference>
<accession>A0A9X0YAZ5</accession>
<comment type="caution">
    <text evidence="1">The sequence shown here is derived from an EMBL/GenBank/DDBJ whole genome shotgun (WGS) entry which is preliminary data.</text>
</comment>
<evidence type="ECO:0000313" key="2">
    <source>
        <dbReference type="Proteomes" id="UP001154860"/>
    </source>
</evidence>
<dbReference type="AlphaFoldDB" id="A0A9X0YAZ5"/>
<evidence type="ECO:0000313" key="1">
    <source>
        <dbReference type="EMBL" id="MBN2975656.1"/>
    </source>
</evidence>
<name>A0A9X0YAZ5_9PSED</name>
<organism evidence="1 2">
    <name type="scientific">Pseudomonas lactucae</name>
    <dbReference type="NCBI Taxonomy" id="2813360"/>
    <lineage>
        <taxon>Bacteria</taxon>
        <taxon>Pseudomonadati</taxon>
        <taxon>Pseudomonadota</taxon>
        <taxon>Gammaproteobacteria</taxon>
        <taxon>Pseudomonadales</taxon>
        <taxon>Pseudomonadaceae</taxon>
        <taxon>Pseudomonas</taxon>
    </lineage>
</organism>
<reference evidence="1 2" key="2">
    <citation type="journal article" date="2023" name="Plant Pathol.">
        <title>Dismantling and reorganizing Pseudomonas marginalis sensu#lato.</title>
        <authorList>
            <person name="Sawada H."/>
            <person name="Fujikawa T."/>
            <person name="Satou M."/>
        </authorList>
    </citation>
    <scope>NUCLEOTIDE SEQUENCE [LARGE SCALE GENOMIC DNA]</scope>
    <source>
        <strain evidence="1 2">MAFF 301381</strain>
    </source>
</reference>
<dbReference type="RefSeq" id="WP_078733234.1">
    <property type="nucleotide sequence ID" value="NZ_JAFHKI010000138.1"/>
</dbReference>
<protein>
    <submittedName>
        <fullName evidence="1">Uncharacterized protein</fullName>
    </submittedName>
</protein>
<keyword evidence="2" id="KW-1185">Reference proteome</keyword>
<proteinExistence type="predicted"/>
<dbReference type="EMBL" id="JAFHKJ010000026">
    <property type="protein sequence ID" value="MBN2975656.1"/>
    <property type="molecule type" value="Genomic_DNA"/>
</dbReference>